<dbReference type="EMBL" id="BQNB010019547">
    <property type="protein sequence ID" value="GJT86451.1"/>
    <property type="molecule type" value="Genomic_DNA"/>
</dbReference>
<reference evidence="1" key="2">
    <citation type="submission" date="2022-01" db="EMBL/GenBank/DDBJ databases">
        <authorList>
            <person name="Yamashiro T."/>
            <person name="Shiraishi A."/>
            <person name="Satake H."/>
            <person name="Nakayama K."/>
        </authorList>
    </citation>
    <scope>NUCLEOTIDE SEQUENCE</scope>
</reference>
<dbReference type="Proteomes" id="UP001151760">
    <property type="component" value="Unassembled WGS sequence"/>
</dbReference>
<accession>A0ABQ5HF37</accession>
<protein>
    <submittedName>
        <fullName evidence="1">Uncharacterized protein</fullName>
    </submittedName>
</protein>
<reference evidence="1" key="1">
    <citation type="journal article" date="2022" name="Int. J. Mol. Sci.">
        <title>Draft Genome of Tanacetum Coccineum: Genomic Comparison of Closely Related Tanacetum-Family Plants.</title>
        <authorList>
            <person name="Yamashiro T."/>
            <person name="Shiraishi A."/>
            <person name="Nakayama K."/>
            <person name="Satake H."/>
        </authorList>
    </citation>
    <scope>NUCLEOTIDE SEQUENCE</scope>
</reference>
<evidence type="ECO:0000313" key="1">
    <source>
        <dbReference type="EMBL" id="GJT86451.1"/>
    </source>
</evidence>
<keyword evidence="2" id="KW-1185">Reference proteome</keyword>
<organism evidence="1 2">
    <name type="scientific">Tanacetum coccineum</name>
    <dbReference type="NCBI Taxonomy" id="301880"/>
    <lineage>
        <taxon>Eukaryota</taxon>
        <taxon>Viridiplantae</taxon>
        <taxon>Streptophyta</taxon>
        <taxon>Embryophyta</taxon>
        <taxon>Tracheophyta</taxon>
        <taxon>Spermatophyta</taxon>
        <taxon>Magnoliopsida</taxon>
        <taxon>eudicotyledons</taxon>
        <taxon>Gunneridae</taxon>
        <taxon>Pentapetalae</taxon>
        <taxon>asterids</taxon>
        <taxon>campanulids</taxon>
        <taxon>Asterales</taxon>
        <taxon>Asteraceae</taxon>
        <taxon>Asteroideae</taxon>
        <taxon>Anthemideae</taxon>
        <taxon>Anthemidinae</taxon>
        <taxon>Tanacetum</taxon>
    </lineage>
</organism>
<name>A0ABQ5HF37_9ASTR</name>
<evidence type="ECO:0000313" key="2">
    <source>
        <dbReference type="Proteomes" id="UP001151760"/>
    </source>
</evidence>
<comment type="caution">
    <text evidence="1">The sequence shown here is derived from an EMBL/GenBank/DDBJ whole genome shotgun (WGS) entry which is preliminary data.</text>
</comment>
<gene>
    <name evidence="1" type="ORF">Tco_1068168</name>
</gene>
<sequence length="132" mass="15149">MTHDLSLGVVKFTGGINEIAYKMPHKIEQYDSLSDLEKEHTIPVSLERGRKEKRSGVLCSILQELTNRIPYTNVFQENECEVFTDAGDDVRIIPDGVRRSIHRINESGYAVLIYWDEYAVLDRELDMPYSVG</sequence>
<proteinExistence type="predicted"/>